<dbReference type="OrthoDB" id="5443808at2"/>
<reference evidence="2 3" key="1">
    <citation type="journal article" date="2013" name="Genome Announc.">
        <title>Draft genome sequences for three mercury-methylating, sulfate-reducing bacteria.</title>
        <authorList>
            <person name="Brown S.D."/>
            <person name="Hurt R.A.Jr."/>
            <person name="Gilmour C.C."/>
            <person name="Elias D.A."/>
        </authorList>
    </citation>
    <scope>NUCLEOTIDE SEQUENCE [LARGE SCALE GENOMIC DNA]</scope>
    <source>
        <strain evidence="2 3">DSM 16529</strain>
    </source>
</reference>
<gene>
    <name evidence="2" type="ORF">dsat_1629</name>
</gene>
<evidence type="ECO:0000259" key="1">
    <source>
        <dbReference type="Pfam" id="PF00535"/>
    </source>
</evidence>
<dbReference type="PANTHER" id="PTHR43179">
    <property type="entry name" value="RHAMNOSYLTRANSFERASE WBBL"/>
    <property type="match status" value="1"/>
</dbReference>
<name>S7TH12_9BACT</name>
<evidence type="ECO:0000313" key="2">
    <source>
        <dbReference type="EMBL" id="EPR36101.1"/>
    </source>
</evidence>
<dbReference type="SUPFAM" id="SSF53448">
    <property type="entry name" value="Nucleotide-diphospho-sugar transferases"/>
    <property type="match status" value="1"/>
</dbReference>
<evidence type="ECO:0000313" key="3">
    <source>
        <dbReference type="Proteomes" id="UP000014975"/>
    </source>
</evidence>
<dbReference type="InterPro" id="IPR001173">
    <property type="entry name" value="Glyco_trans_2-like"/>
</dbReference>
<accession>S7TH12</accession>
<organism evidence="2 3">
    <name type="scientific">Alkalidesulfovibrio alkalitolerans DSM 16529</name>
    <dbReference type="NCBI Taxonomy" id="1121439"/>
    <lineage>
        <taxon>Bacteria</taxon>
        <taxon>Pseudomonadati</taxon>
        <taxon>Thermodesulfobacteriota</taxon>
        <taxon>Desulfovibrionia</taxon>
        <taxon>Desulfovibrionales</taxon>
        <taxon>Desulfovibrionaceae</taxon>
        <taxon>Alkalidesulfovibrio</taxon>
    </lineage>
</organism>
<proteinExistence type="predicted"/>
<dbReference type="PANTHER" id="PTHR43179:SF7">
    <property type="entry name" value="RHAMNOSYLTRANSFERASE WBBL"/>
    <property type="match status" value="1"/>
</dbReference>
<dbReference type="Pfam" id="PF00535">
    <property type="entry name" value="Glycos_transf_2"/>
    <property type="match status" value="1"/>
</dbReference>
<dbReference type="Proteomes" id="UP000014975">
    <property type="component" value="Unassembled WGS sequence"/>
</dbReference>
<dbReference type="PATRIC" id="fig|1121439.3.peg.9"/>
<dbReference type="Gene3D" id="3.90.550.10">
    <property type="entry name" value="Spore Coat Polysaccharide Biosynthesis Protein SpsA, Chain A"/>
    <property type="match status" value="1"/>
</dbReference>
<dbReference type="eggNOG" id="COG1216">
    <property type="taxonomic scope" value="Bacteria"/>
</dbReference>
<protein>
    <submittedName>
        <fullName evidence="2">Glycosyl transferase family 2</fullName>
    </submittedName>
</protein>
<comment type="caution">
    <text evidence="2">The sequence shown here is derived from an EMBL/GenBank/DDBJ whole genome shotgun (WGS) entry which is preliminary data.</text>
</comment>
<feature type="domain" description="Glycosyltransferase 2-like" evidence="1">
    <location>
        <begin position="267"/>
        <end position="380"/>
    </location>
</feature>
<dbReference type="InterPro" id="IPR029044">
    <property type="entry name" value="Nucleotide-diphossugar_trans"/>
</dbReference>
<dbReference type="AlphaFoldDB" id="S7TH12"/>
<sequence>MSSAKAFLAPAERAEFLAFLRRHAPTWAYGQEEPRTQAGFAGLFARLASSAPLFGAMRRAVALWAFLSRPLDTQAAALAREAETAAPFLSPAQLGLLSACERAFSGHVPDELRVVLHDPEPDLLVRLLVPLVAAKRGHAPACLAASWPTLLRLGSPELARDLVRACDFGPGADALRPRLMAEISFHYDPPETALAALSDLGGEWGPWAAQRRAECLAALGETAKAARLYAELWRDNPWHVNLALRLHTLRAPKPALPDPARDEAAVCLYSWNKCDLLRATLKSLAASRLGAARVLVLDNGSTDGTAEMLREMAPRFAEGCFGHVSLLVNVGAPAARNWLLTLPEAANARWAAFVDDDVILPPDWLARLLATARNAQARGFRPGAVGCRITEATAPFGLQSADYHLFLPPPREKGQEPLAERIGVFDNCAGQLDAGLFSYVRPCLSVSGCCHLISREAREASGGFDVRFTPTQFDDLERDMRSTLAGFPSLYDGGLAVRHVQHASLARAKTPAQVAHIAGNKVKLEGKYADDEVARLAKLDLEACWTHLEAVLADLDEGQTSGGGAA</sequence>
<keyword evidence="3" id="KW-1185">Reference proteome</keyword>
<keyword evidence="2" id="KW-0808">Transferase</keyword>
<dbReference type="STRING" id="1121439.dsat_1629"/>
<dbReference type="EMBL" id="ATHI01000001">
    <property type="protein sequence ID" value="EPR36101.1"/>
    <property type="molecule type" value="Genomic_DNA"/>
</dbReference>
<dbReference type="GO" id="GO:0016740">
    <property type="term" value="F:transferase activity"/>
    <property type="evidence" value="ECO:0007669"/>
    <property type="project" value="UniProtKB-KW"/>
</dbReference>